<comment type="caution">
    <text evidence="1">The sequence shown here is derived from an EMBL/GenBank/DDBJ whole genome shotgun (WGS) entry which is preliminary data.</text>
</comment>
<dbReference type="EMBL" id="JACXIY010000016">
    <property type="protein sequence ID" value="MBD2869869.1"/>
    <property type="molecule type" value="Genomic_DNA"/>
</dbReference>
<dbReference type="Pfam" id="PF04229">
    <property type="entry name" value="GrpB"/>
    <property type="match status" value="1"/>
</dbReference>
<dbReference type="InterPro" id="IPR043519">
    <property type="entry name" value="NT_sf"/>
</dbReference>
<name>A0A927H7R8_9BACL</name>
<dbReference type="AlphaFoldDB" id="A0A927H7R8"/>
<gene>
    <name evidence="1" type="ORF">IDH41_14860</name>
</gene>
<dbReference type="InterPro" id="IPR007344">
    <property type="entry name" value="GrpB/CoaE"/>
</dbReference>
<evidence type="ECO:0000313" key="2">
    <source>
        <dbReference type="Proteomes" id="UP000632125"/>
    </source>
</evidence>
<evidence type="ECO:0000313" key="1">
    <source>
        <dbReference type="EMBL" id="MBD2869869.1"/>
    </source>
</evidence>
<accession>A0A927H7R8</accession>
<dbReference type="PANTHER" id="PTHR34822">
    <property type="entry name" value="GRPB DOMAIN PROTEIN (AFU_ORTHOLOGUE AFUA_1G01530)"/>
    <property type="match status" value="1"/>
</dbReference>
<dbReference type="PANTHER" id="PTHR34822:SF1">
    <property type="entry name" value="GRPB FAMILY PROTEIN"/>
    <property type="match status" value="1"/>
</dbReference>
<dbReference type="Proteomes" id="UP000632125">
    <property type="component" value="Unassembled WGS sequence"/>
</dbReference>
<sequence>MDNANEWPAWATETVSIAPYDPTWQARGEEAAKELQSLLAEFGVREIEHIGSTSVPGLPAKPILDLMARVDSLENIGKIAEKLAPFDWHFVPYELDKRAWRRFFVRVKGGKRVAHLHVMPEGEPQWETQLSFRDRLRLNKPWREEYADLKRELADRFEGDRESYTDAKAAFVHRIIGDPFAHFKHKHSRLIEGRRHIWNVEKLWRLADERPVIRIRLDDIPELDQDCWFGLGDTSAPTIRHVAGHCKRILDADMSYPILLGSDGALMDGGHRAAKSYMQGDTAISAVRFTVMPDADIILPEWQSGKE</sequence>
<protein>
    <submittedName>
        <fullName evidence="1">GrpB family protein</fullName>
    </submittedName>
</protein>
<proteinExistence type="predicted"/>
<reference evidence="1" key="1">
    <citation type="submission" date="2020-09" db="EMBL/GenBank/DDBJ databases">
        <title>A novel bacterium of genus Paenibacillus, isolated from South China Sea.</title>
        <authorList>
            <person name="Huang H."/>
            <person name="Mo K."/>
            <person name="Hu Y."/>
        </authorList>
    </citation>
    <scope>NUCLEOTIDE SEQUENCE</scope>
    <source>
        <strain evidence="1">IB182493</strain>
    </source>
</reference>
<dbReference type="Gene3D" id="3.30.460.10">
    <property type="entry name" value="Beta Polymerase, domain 2"/>
    <property type="match status" value="1"/>
</dbReference>
<dbReference type="SUPFAM" id="SSF81301">
    <property type="entry name" value="Nucleotidyltransferase"/>
    <property type="match status" value="1"/>
</dbReference>
<keyword evidence="2" id="KW-1185">Reference proteome</keyword>
<organism evidence="1 2">
    <name type="scientific">Paenibacillus arenilitoris</name>
    <dbReference type="NCBI Taxonomy" id="2772299"/>
    <lineage>
        <taxon>Bacteria</taxon>
        <taxon>Bacillati</taxon>
        <taxon>Bacillota</taxon>
        <taxon>Bacilli</taxon>
        <taxon>Bacillales</taxon>
        <taxon>Paenibacillaceae</taxon>
        <taxon>Paenibacillus</taxon>
    </lineage>
</organism>